<feature type="transmembrane region" description="Helical" evidence="10">
    <location>
        <begin position="178"/>
        <end position="206"/>
    </location>
</feature>
<dbReference type="RefSeq" id="WP_121698155.1">
    <property type="nucleotide sequence ID" value="NZ_JBCLPP010000003.1"/>
</dbReference>
<keyword evidence="10" id="KW-1003">Cell membrane</keyword>
<dbReference type="InterPro" id="IPR004338">
    <property type="entry name" value="NqrB/RnfD"/>
</dbReference>
<feature type="transmembrane region" description="Helical" evidence="10">
    <location>
        <begin position="126"/>
        <end position="145"/>
    </location>
</feature>
<feature type="transmembrane region" description="Helical" evidence="10">
    <location>
        <begin position="263"/>
        <end position="282"/>
    </location>
</feature>
<keyword evidence="4 10" id="KW-0288">FMN</keyword>
<evidence type="ECO:0000256" key="9">
    <source>
        <dbReference type="ARBA" id="ARBA00023136"/>
    </source>
</evidence>
<keyword evidence="12" id="KW-1185">Reference proteome</keyword>
<accession>A0ABV4CVK0</accession>
<dbReference type="EMBL" id="JBCLPP010000003">
    <property type="protein sequence ID" value="MEY8244280.1"/>
    <property type="molecule type" value="Genomic_DNA"/>
</dbReference>
<keyword evidence="6 10" id="KW-1278">Translocase</keyword>
<organism evidence="11 12">
    <name type="scientific">Heminiphilus faecis</name>
    <dbReference type="NCBI Taxonomy" id="2601703"/>
    <lineage>
        <taxon>Bacteria</taxon>
        <taxon>Pseudomonadati</taxon>
        <taxon>Bacteroidota</taxon>
        <taxon>Bacteroidia</taxon>
        <taxon>Bacteroidales</taxon>
        <taxon>Muribaculaceae</taxon>
        <taxon>Heminiphilus</taxon>
    </lineage>
</organism>
<comment type="function">
    <text evidence="10">Part of a membrane-bound complex that couples electron transfer with translocation of ions across the membrane.</text>
</comment>
<protein>
    <recommendedName>
        <fullName evidence="10">Ion-translocating oxidoreductase complex subunit D</fullName>
        <ecNumber evidence="10">7.-.-.-</ecNumber>
    </recommendedName>
    <alternativeName>
        <fullName evidence="10">Rnf electron transport complex subunit D</fullName>
    </alternativeName>
</protein>
<evidence type="ECO:0000256" key="8">
    <source>
        <dbReference type="ARBA" id="ARBA00022989"/>
    </source>
</evidence>
<feature type="transmembrane region" description="Helical" evidence="10">
    <location>
        <begin position="96"/>
        <end position="114"/>
    </location>
</feature>
<keyword evidence="8 10" id="KW-1133">Transmembrane helix</keyword>
<evidence type="ECO:0000256" key="6">
    <source>
        <dbReference type="ARBA" id="ARBA00022967"/>
    </source>
</evidence>
<evidence type="ECO:0000256" key="10">
    <source>
        <dbReference type="HAMAP-Rule" id="MF_00462"/>
    </source>
</evidence>
<comment type="similarity">
    <text evidence="10">Belongs to the NqrB/RnfD family.</text>
</comment>
<evidence type="ECO:0000256" key="1">
    <source>
        <dbReference type="ARBA" id="ARBA00022448"/>
    </source>
</evidence>
<dbReference type="NCBIfam" id="TIGR01946">
    <property type="entry name" value="rnfD"/>
    <property type="match status" value="1"/>
</dbReference>
<reference evidence="11 12" key="1">
    <citation type="submission" date="2024-03" db="EMBL/GenBank/DDBJ databases">
        <title>Mouse gut bacterial collection (mGBC) of GemPharmatech.</title>
        <authorList>
            <person name="He Y."/>
            <person name="Dong L."/>
            <person name="Wu D."/>
            <person name="Gao X."/>
            <person name="Lin Z."/>
        </authorList>
    </citation>
    <scope>NUCLEOTIDE SEQUENCE [LARGE SCALE GENOMIC DNA]</scope>
    <source>
        <strain evidence="11 12">54-13</strain>
    </source>
</reference>
<dbReference type="InterPro" id="IPR011303">
    <property type="entry name" value="RnfD_bac"/>
</dbReference>
<dbReference type="HAMAP" id="MF_00462">
    <property type="entry name" value="RsxD_RnfD"/>
    <property type="match status" value="1"/>
</dbReference>
<comment type="caution">
    <text evidence="10">Lacks conserved residue(s) required for the propagation of feature annotation.</text>
</comment>
<dbReference type="EC" id="7.-.-.-" evidence="10"/>
<dbReference type="PANTHER" id="PTHR30578:SF0">
    <property type="entry name" value="ION-TRANSLOCATING OXIDOREDUCTASE COMPLEX SUBUNIT D"/>
    <property type="match status" value="1"/>
</dbReference>
<comment type="subcellular location">
    <subcellularLocation>
        <location evidence="10">Cell membrane</location>
        <topology evidence="10">Multi-pass membrane protein</topology>
    </subcellularLocation>
</comment>
<gene>
    <name evidence="10" type="primary">rnfD</name>
    <name evidence="11" type="ORF">AAK873_01455</name>
</gene>
<proteinExistence type="inferred from homology"/>
<sequence>MAQLLTVSASPHIHTKRTVAGCMRHVTIALLPAAACALYFFGIGALIVIATSIAACAATEYIINRWMLRRPSTLADGSAILTGLLLAFNLPSNLPVWAVIIGSVVAIGIGKMAFGGLGCNIWNPALVGRVFLLISFPVQMTSWPLPLVNRSEYFDAVTGATTLGILKLGEADSASIDILASATGAIGGSLGEVSAIALLIGFIYLLCMKVITWHIPVSILGTVALFTLCIGGNLAVELLSGGLMLGACFMATDYVTSPMSKKGMLIFGVMIGLITVIIRRWGAYPEGVSFAILLMNGFVPLIDRYIKPRKFGERRSKS</sequence>
<evidence type="ECO:0000256" key="2">
    <source>
        <dbReference type="ARBA" id="ARBA00022553"/>
    </source>
</evidence>
<feature type="transmembrane region" description="Helical" evidence="10">
    <location>
        <begin position="213"/>
        <end position="233"/>
    </location>
</feature>
<keyword evidence="9 10" id="KW-0472">Membrane</keyword>
<keyword evidence="2 10" id="KW-0597">Phosphoprotein</keyword>
<feature type="modified residue" description="FMN phosphoryl threonine" evidence="10">
    <location>
        <position position="161"/>
    </location>
</feature>
<name>A0ABV4CVK0_9BACT</name>
<evidence type="ECO:0000313" key="12">
    <source>
        <dbReference type="Proteomes" id="UP001565200"/>
    </source>
</evidence>
<comment type="caution">
    <text evidence="11">The sequence shown here is derived from an EMBL/GenBank/DDBJ whole genome shotgun (WGS) entry which is preliminary data.</text>
</comment>
<evidence type="ECO:0000256" key="5">
    <source>
        <dbReference type="ARBA" id="ARBA00022692"/>
    </source>
</evidence>
<comment type="cofactor">
    <cofactor evidence="10">
        <name>FMN</name>
        <dbReference type="ChEBI" id="CHEBI:58210"/>
    </cofactor>
</comment>
<evidence type="ECO:0000256" key="4">
    <source>
        <dbReference type="ARBA" id="ARBA00022643"/>
    </source>
</evidence>
<comment type="subunit">
    <text evidence="10">The complex is composed of six subunits: RnfA, RnfB, RnfC, RnfD, RnfE and RnfG.</text>
</comment>
<keyword evidence="1 10" id="KW-0813">Transport</keyword>
<evidence type="ECO:0000256" key="3">
    <source>
        <dbReference type="ARBA" id="ARBA00022630"/>
    </source>
</evidence>
<evidence type="ECO:0000313" key="11">
    <source>
        <dbReference type="EMBL" id="MEY8244280.1"/>
    </source>
</evidence>
<keyword evidence="7 10" id="KW-0249">Electron transport</keyword>
<keyword evidence="5 10" id="KW-0812">Transmembrane</keyword>
<dbReference type="PANTHER" id="PTHR30578">
    <property type="entry name" value="ELECTRON TRANSPORT COMPLEX PROTEIN RNFD"/>
    <property type="match status" value="1"/>
</dbReference>
<feature type="transmembrane region" description="Helical" evidence="10">
    <location>
        <begin position="37"/>
        <end position="62"/>
    </location>
</feature>
<dbReference type="Pfam" id="PF03116">
    <property type="entry name" value="NQR2_RnfD_RnfE"/>
    <property type="match status" value="1"/>
</dbReference>
<dbReference type="Proteomes" id="UP001565200">
    <property type="component" value="Unassembled WGS sequence"/>
</dbReference>
<evidence type="ECO:0000256" key="7">
    <source>
        <dbReference type="ARBA" id="ARBA00022982"/>
    </source>
</evidence>
<keyword evidence="3 10" id="KW-0285">Flavoprotein</keyword>